<reference evidence="1 4" key="2">
    <citation type="submission" date="2020-04" db="EMBL/GenBank/DDBJ databases">
        <title>Description of novel Gluconacetobacter.</title>
        <authorList>
            <person name="Sombolestani A."/>
        </authorList>
    </citation>
    <scope>NUCLEOTIDE SEQUENCE [LARGE SCALE GENOMIC DNA]</scope>
    <source>
        <strain evidence="1 4">LMG 1382</strain>
    </source>
</reference>
<accession>A0A370FV79</accession>
<evidence type="ECO:0000313" key="3">
    <source>
        <dbReference type="Proteomes" id="UP000254958"/>
    </source>
</evidence>
<keyword evidence="3" id="KW-1185">Reference proteome</keyword>
<dbReference type="AlphaFoldDB" id="A0A370FV79"/>
<proteinExistence type="predicted"/>
<evidence type="ECO:0000313" key="1">
    <source>
        <dbReference type="EMBL" id="MBB2187827.1"/>
    </source>
</evidence>
<name>A0A370FV79_GLULI</name>
<gene>
    <name evidence="2" type="ORF">C7453_1199</name>
    <name evidence="1" type="ORF">HLH32_15870</name>
</gene>
<dbReference type="EMBL" id="QQAW01000019">
    <property type="protein sequence ID" value="RDI32717.1"/>
    <property type="molecule type" value="Genomic_DNA"/>
</dbReference>
<dbReference type="Proteomes" id="UP000562982">
    <property type="component" value="Unassembled WGS sequence"/>
</dbReference>
<comment type="caution">
    <text evidence="2">The sequence shown here is derived from an EMBL/GenBank/DDBJ whole genome shotgun (WGS) entry which is preliminary data.</text>
</comment>
<dbReference type="EMBL" id="JABEQI010000012">
    <property type="protein sequence ID" value="MBB2187827.1"/>
    <property type="molecule type" value="Genomic_DNA"/>
</dbReference>
<evidence type="ECO:0000313" key="4">
    <source>
        <dbReference type="Proteomes" id="UP000562982"/>
    </source>
</evidence>
<organism evidence="2 3">
    <name type="scientific">Gluconacetobacter liquefaciens</name>
    <name type="common">Acetobacter liquefaciens</name>
    <dbReference type="NCBI Taxonomy" id="89584"/>
    <lineage>
        <taxon>Bacteria</taxon>
        <taxon>Pseudomonadati</taxon>
        <taxon>Pseudomonadota</taxon>
        <taxon>Alphaproteobacteria</taxon>
        <taxon>Acetobacterales</taxon>
        <taxon>Acetobacteraceae</taxon>
        <taxon>Gluconacetobacter</taxon>
    </lineage>
</organism>
<dbReference type="RefSeq" id="WP_141289116.1">
    <property type="nucleotide sequence ID" value="NZ_BJMI01000032.1"/>
</dbReference>
<dbReference type="Proteomes" id="UP000254958">
    <property type="component" value="Unassembled WGS sequence"/>
</dbReference>
<sequence length="435" mass="49550">MSSHNEHEIEPGSAIVVGVPKGWKPHGRTGSLLRKEKGHWMGPMLEVESGLVPLRQLDAIYEAVSRSSIRPDIYYLNWFVDCFGHLSGNISEIKKQVAENNILLAEVIDRVEELQAWKNTQLSTDIEFVRENLLLALSLPLDKAKEHIKLIYSDADQILRRLRKLVEVSLGELKKTDARRIALFEQLVTFSGYQSVILLLMDFDSKAIENITEVKDFIEKKSIELMSEWTNGVDLRAAVSNKKGLETLLSLMETIDSIQPSDRILNIFWDVPRIENRPNITGYTSITVTGPYKASESQISLIDATLPKIDISKTSYTFIRRGQVFYQGYNYHLQGEQVFIADEDGYAFKEYYQDSEDYKILVVRVSKLPIQDLLHHIERLAGVVENIKNIHDRAVFSRAHPDLAHELALLCGKQSDKFEGIILRIPETPSVNSIE</sequence>
<protein>
    <submittedName>
        <fullName evidence="2">Uncharacterized protein</fullName>
    </submittedName>
</protein>
<evidence type="ECO:0000313" key="2">
    <source>
        <dbReference type="EMBL" id="RDI32717.1"/>
    </source>
</evidence>
<reference evidence="2 3" key="1">
    <citation type="submission" date="2018-07" db="EMBL/GenBank/DDBJ databases">
        <title>Genomic Encyclopedia of Type Strains, Phase IV (KMG-IV): sequencing the most valuable type-strain genomes for metagenomic binning, comparative biology and taxonomic classification.</title>
        <authorList>
            <person name="Goeker M."/>
        </authorList>
    </citation>
    <scope>NUCLEOTIDE SEQUENCE [LARGE SCALE GENOMIC DNA]</scope>
    <source>
        <strain evidence="2 3">DSM 5603</strain>
    </source>
</reference>